<dbReference type="GeneID" id="34614914"/>
<organism evidence="2 3">
    <name type="scientific">Penicilliopsis zonata CBS 506.65</name>
    <dbReference type="NCBI Taxonomy" id="1073090"/>
    <lineage>
        <taxon>Eukaryota</taxon>
        <taxon>Fungi</taxon>
        <taxon>Dikarya</taxon>
        <taxon>Ascomycota</taxon>
        <taxon>Pezizomycotina</taxon>
        <taxon>Eurotiomycetes</taxon>
        <taxon>Eurotiomycetidae</taxon>
        <taxon>Eurotiales</taxon>
        <taxon>Aspergillaceae</taxon>
        <taxon>Penicilliopsis</taxon>
    </lineage>
</organism>
<evidence type="ECO:0000256" key="1">
    <source>
        <dbReference type="SAM" id="MobiDB-lite"/>
    </source>
</evidence>
<evidence type="ECO:0000313" key="3">
    <source>
        <dbReference type="Proteomes" id="UP000184188"/>
    </source>
</evidence>
<keyword evidence="3" id="KW-1185">Reference proteome</keyword>
<dbReference type="VEuPathDB" id="FungiDB:ASPZODRAFT_528931"/>
<name>A0A1L9SF61_9EURO</name>
<dbReference type="Proteomes" id="UP000184188">
    <property type="component" value="Unassembled WGS sequence"/>
</dbReference>
<gene>
    <name evidence="2" type="ORF">ASPZODRAFT_528931</name>
</gene>
<reference evidence="3" key="1">
    <citation type="journal article" date="2017" name="Genome Biol.">
        <title>Comparative genomics reveals high biological diversity and specific adaptations in the industrially and medically important fungal genus Aspergillus.</title>
        <authorList>
            <person name="de Vries R.P."/>
            <person name="Riley R."/>
            <person name="Wiebenga A."/>
            <person name="Aguilar-Osorio G."/>
            <person name="Amillis S."/>
            <person name="Uchima C.A."/>
            <person name="Anderluh G."/>
            <person name="Asadollahi M."/>
            <person name="Askin M."/>
            <person name="Barry K."/>
            <person name="Battaglia E."/>
            <person name="Bayram O."/>
            <person name="Benocci T."/>
            <person name="Braus-Stromeyer S.A."/>
            <person name="Caldana C."/>
            <person name="Canovas D."/>
            <person name="Cerqueira G.C."/>
            <person name="Chen F."/>
            <person name="Chen W."/>
            <person name="Choi C."/>
            <person name="Clum A."/>
            <person name="Dos Santos R.A."/>
            <person name="Damasio A.R."/>
            <person name="Diallinas G."/>
            <person name="Emri T."/>
            <person name="Fekete E."/>
            <person name="Flipphi M."/>
            <person name="Freyberg S."/>
            <person name="Gallo A."/>
            <person name="Gournas C."/>
            <person name="Habgood R."/>
            <person name="Hainaut M."/>
            <person name="Harispe M.L."/>
            <person name="Henrissat B."/>
            <person name="Hilden K.S."/>
            <person name="Hope R."/>
            <person name="Hossain A."/>
            <person name="Karabika E."/>
            <person name="Karaffa L."/>
            <person name="Karanyi Z."/>
            <person name="Krasevec N."/>
            <person name="Kuo A."/>
            <person name="Kusch H."/>
            <person name="LaButti K."/>
            <person name="Lagendijk E.L."/>
            <person name="Lapidus A."/>
            <person name="Levasseur A."/>
            <person name="Lindquist E."/>
            <person name="Lipzen A."/>
            <person name="Logrieco A.F."/>
            <person name="MacCabe A."/>
            <person name="Maekelae M.R."/>
            <person name="Malavazi I."/>
            <person name="Melin P."/>
            <person name="Meyer V."/>
            <person name="Mielnichuk N."/>
            <person name="Miskei M."/>
            <person name="Molnar A.P."/>
            <person name="Mule G."/>
            <person name="Ngan C.Y."/>
            <person name="Orejas M."/>
            <person name="Orosz E."/>
            <person name="Ouedraogo J.P."/>
            <person name="Overkamp K.M."/>
            <person name="Park H.-S."/>
            <person name="Perrone G."/>
            <person name="Piumi F."/>
            <person name="Punt P.J."/>
            <person name="Ram A.F."/>
            <person name="Ramon A."/>
            <person name="Rauscher S."/>
            <person name="Record E."/>
            <person name="Riano-Pachon D.M."/>
            <person name="Robert V."/>
            <person name="Roehrig J."/>
            <person name="Ruller R."/>
            <person name="Salamov A."/>
            <person name="Salih N.S."/>
            <person name="Samson R.A."/>
            <person name="Sandor E."/>
            <person name="Sanguinetti M."/>
            <person name="Schuetze T."/>
            <person name="Sepcic K."/>
            <person name="Shelest E."/>
            <person name="Sherlock G."/>
            <person name="Sophianopoulou V."/>
            <person name="Squina F.M."/>
            <person name="Sun H."/>
            <person name="Susca A."/>
            <person name="Todd R.B."/>
            <person name="Tsang A."/>
            <person name="Unkles S.E."/>
            <person name="van de Wiele N."/>
            <person name="van Rossen-Uffink D."/>
            <person name="Oliveira J.V."/>
            <person name="Vesth T.C."/>
            <person name="Visser J."/>
            <person name="Yu J.-H."/>
            <person name="Zhou M."/>
            <person name="Andersen M.R."/>
            <person name="Archer D.B."/>
            <person name="Baker S.E."/>
            <person name="Benoit I."/>
            <person name="Brakhage A.A."/>
            <person name="Braus G.H."/>
            <person name="Fischer R."/>
            <person name="Frisvad J.C."/>
            <person name="Goldman G.H."/>
            <person name="Houbraken J."/>
            <person name="Oakley B."/>
            <person name="Pocsi I."/>
            <person name="Scazzocchio C."/>
            <person name="Seiboth B."/>
            <person name="vanKuyk P.A."/>
            <person name="Wortman J."/>
            <person name="Dyer P.S."/>
            <person name="Grigoriev I.V."/>
        </authorList>
    </citation>
    <scope>NUCLEOTIDE SEQUENCE [LARGE SCALE GENOMIC DNA]</scope>
    <source>
        <strain evidence="3">CBS 506.65</strain>
    </source>
</reference>
<protein>
    <submittedName>
        <fullName evidence="2">Uncharacterized protein</fullName>
    </submittedName>
</protein>
<accession>A0A1L9SF61</accession>
<feature type="compositionally biased region" description="Basic and acidic residues" evidence="1">
    <location>
        <begin position="7"/>
        <end position="25"/>
    </location>
</feature>
<sequence>MGLLFPRRVDQGTRTQESTERERSKGRSSASNNHKKTRYDKEIKKESDSTSSQLKPMSPGRVAKKIGREVRLSRKRSRQGKSDGSQAGHQKCRRSPGRWHHEETRFSAGNLEVDEYDDRVFWYVAVV</sequence>
<dbReference type="AlphaFoldDB" id="A0A1L9SF61"/>
<evidence type="ECO:0000313" key="2">
    <source>
        <dbReference type="EMBL" id="OJJ45809.1"/>
    </source>
</evidence>
<feature type="region of interest" description="Disordered" evidence="1">
    <location>
        <begin position="1"/>
        <end position="105"/>
    </location>
</feature>
<dbReference type="EMBL" id="KV878344">
    <property type="protein sequence ID" value="OJJ45809.1"/>
    <property type="molecule type" value="Genomic_DNA"/>
</dbReference>
<dbReference type="RefSeq" id="XP_022580319.1">
    <property type="nucleotide sequence ID" value="XM_022728450.1"/>
</dbReference>
<feature type="compositionally biased region" description="Basic and acidic residues" evidence="1">
    <location>
        <begin position="39"/>
        <end position="48"/>
    </location>
</feature>
<proteinExistence type="predicted"/>